<reference evidence="1" key="2">
    <citation type="submission" date="2021-02" db="UniProtKB">
        <authorList>
            <consortium name="EnsemblMetazoa"/>
        </authorList>
    </citation>
    <scope>IDENTIFICATION</scope>
    <source>
        <strain evidence="1">LVP_AGWG</strain>
    </source>
</reference>
<dbReference type="GO" id="GO:0008270">
    <property type="term" value="F:zinc ion binding"/>
    <property type="evidence" value="ECO:0007669"/>
    <property type="project" value="InterPro"/>
</dbReference>
<gene>
    <name evidence="1" type="primary">5564280</name>
</gene>
<dbReference type="GO" id="GO:0051865">
    <property type="term" value="P:protein autoubiquitination"/>
    <property type="evidence" value="ECO:0007669"/>
    <property type="project" value="TreeGrafter"/>
</dbReference>
<dbReference type="EnsemblMetazoa" id="AAEL014380-RA">
    <property type="protein sequence ID" value="AAEL014380-PA"/>
    <property type="gene ID" value="AAEL014380"/>
</dbReference>
<organism evidence="1 2">
    <name type="scientific">Aedes aegypti</name>
    <name type="common">Yellowfever mosquito</name>
    <name type="synonym">Culex aegypti</name>
    <dbReference type="NCBI Taxonomy" id="7159"/>
    <lineage>
        <taxon>Eukaryota</taxon>
        <taxon>Metazoa</taxon>
        <taxon>Ecdysozoa</taxon>
        <taxon>Arthropoda</taxon>
        <taxon>Hexapoda</taxon>
        <taxon>Insecta</taxon>
        <taxon>Pterygota</taxon>
        <taxon>Neoptera</taxon>
        <taxon>Endopterygota</taxon>
        <taxon>Diptera</taxon>
        <taxon>Nematocera</taxon>
        <taxon>Culicoidea</taxon>
        <taxon>Culicidae</taxon>
        <taxon>Culicinae</taxon>
        <taxon>Aedini</taxon>
        <taxon>Aedes</taxon>
        <taxon>Stegomyia</taxon>
    </lineage>
</organism>
<dbReference type="PANTHER" id="PTHR36754">
    <property type="entry name" value="E3 UBIQUITIN-PROTEIN LIGASE TRIM37"/>
    <property type="match status" value="1"/>
</dbReference>
<sequence>MDSGSADVGSRRNGGRSCPAHATKRGDLYCLTCEVVVCSECLIGSRGHARHSIDTVRDTYAGRFQETRLKVEMLNSHIRTLRRNAEKFFTVLETIRHEETSILERLDRLVADAKAEVVGSSKKYAEQLEPLLLTTRLKSHNRDRIVSKIASLSEGEFLMQQTDIDKQCDGLMGSMYSIPELLDESDSVTCSLLPTIEMHSYELKLEGQSIIPLSYVDRYSIKWYLQLERTNKLTLHLDTKELDGLRGCFLFLLDIPDKLALKKIKLSVPFTLPDVSASDQITKVLVTDLSQFQKKGLLTEDDPMRISLGIGPQDPISERNCYDFVLLKYRKKVRSLRGELVEWKTYNIGHFVMDKCPPLGSKQAKTLQSSAMVDENGVRWQLKISINGKGNKGFVGATLFKCTPKYEGWYDFFIELLHLRSEQQNRIFRGCYQFDTRPAIVLPQFMAVVFLDQFQDKGTLRFRFGVKREK</sequence>
<dbReference type="GO" id="GO:0031625">
    <property type="term" value="F:ubiquitin protein ligase binding"/>
    <property type="evidence" value="ECO:0007669"/>
    <property type="project" value="TreeGrafter"/>
</dbReference>
<dbReference type="PANTHER" id="PTHR36754:SF2">
    <property type="entry name" value="E3 UBIQUITIN-PROTEIN LIGASE TRIM37"/>
    <property type="match status" value="1"/>
</dbReference>
<dbReference type="OrthoDB" id="7760886at2759"/>
<dbReference type="InParanoid" id="A0A1S4G255"/>
<protein>
    <submittedName>
        <fullName evidence="1">Uncharacterized protein</fullName>
    </submittedName>
</protein>
<dbReference type="GO" id="GO:0061630">
    <property type="term" value="F:ubiquitin protein ligase activity"/>
    <property type="evidence" value="ECO:0007669"/>
    <property type="project" value="TreeGrafter"/>
</dbReference>
<dbReference type="InterPro" id="IPR000315">
    <property type="entry name" value="Znf_B-box"/>
</dbReference>
<name>A0A1S4G255_AEDAE</name>
<dbReference type="VEuPathDB" id="VectorBase:AAEL014380"/>
<dbReference type="Proteomes" id="UP000008820">
    <property type="component" value="Chromosome 3"/>
</dbReference>
<dbReference type="InterPro" id="IPR053003">
    <property type="entry name" value="TRIM_RBCC_E3_ubiq-ligases"/>
</dbReference>
<dbReference type="Pfam" id="PF00643">
    <property type="entry name" value="zf-B_box"/>
    <property type="match status" value="1"/>
</dbReference>
<dbReference type="GO" id="GO:0016235">
    <property type="term" value="C:aggresome"/>
    <property type="evidence" value="ECO:0007669"/>
    <property type="project" value="TreeGrafter"/>
</dbReference>
<evidence type="ECO:0000313" key="1">
    <source>
        <dbReference type="EnsemblMetazoa" id="AAEL014380-PA"/>
    </source>
</evidence>
<dbReference type="Gene3D" id="3.30.160.60">
    <property type="entry name" value="Classic Zinc Finger"/>
    <property type="match status" value="1"/>
</dbReference>
<dbReference type="SUPFAM" id="SSF57845">
    <property type="entry name" value="B-box zinc-binding domain"/>
    <property type="match status" value="1"/>
</dbReference>
<evidence type="ECO:0000313" key="2">
    <source>
        <dbReference type="Proteomes" id="UP000008820"/>
    </source>
</evidence>
<dbReference type="AlphaFoldDB" id="A0A1S4G255"/>
<dbReference type="GO" id="GO:0005164">
    <property type="term" value="F:tumor necrosis factor receptor binding"/>
    <property type="evidence" value="ECO:0007669"/>
    <property type="project" value="TreeGrafter"/>
</dbReference>
<accession>A0A1S4G255</accession>
<proteinExistence type="predicted"/>
<dbReference type="GO" id="GO:0070842">
    <property type="term" value="P:aggresome assembly"/>
    <property type="evidence" value="ECO:0007669"/>
    <property type="project" value="TreeGrafter"/>
</dbReference>
<keyword evidence="2" id="KW-1185">Reference proteome</keyword>
<dbReference type="GO" id="GO:0005778">
    <property type="term" value="C:peroxisomal membrane"/>
    <property type="evidence" value="ECO:0007669"/>
    <property type="project" value="TreeGrafter"/>
</dbReference>
<dbReference type="GO" id="GO:0006513">
    <property type="term" value="P:protein monoubiquitination"/>
    <property type="evidence" value="ECO:0007669"/>
    <property type="project" value="TreeGrafter"/>
</dbReference>
<dbReference type="PROSITE" id="PS50119">
    <property type="entry name" value="ZF_BBOX"/>
    <property type="match status" value="1"/>
</dbReference>
<reference evidence="1 2" key="1">
    <citation type="submission" date="2017-06" db="EMBL/GenBank/DDBJ databases">
        <title>Aedes aegypti genome working group (AGWG) sequencing and assembly.</title>
        <authorList>
            <consortium name="Aedes aegypti Genome Working Group (AGWG)"/>
            <person name="Matthews B.J."/>
        </authorList>
    </citation>
    <scope>NUCLEOTIDE SEQUENCE [LARGE SCALE GENOMIC DNA]</scope>
    <source>
        <strain evidence="1 2">LVP_AGWG</strain>
    </source>
</reference>